<dbReference type="RefSeq" id="WP_158029963.1">
    <property type="nucleotide sequence ID" value="NZ_BMHG01000002.1"/>
</dbReference>
<dbReference type="InterPro" id="IPR003841">
    <property type="entry name" value="Na/Pi_transpt"/>
</dbReference>
<dbReference type="GO" id="GO:0044341">
    <property type="term" value="P:sodium-dependent phosphate transport"/>
    <property type="evidence" value="ECO:0007669"/>
    <property type="project" value="InterPro"/>
</dbReference>
<comment type="subcellular location">
    <subcellularLocation>
        <location evidence="1">Cell membrane</location>
        <topology evidence="1">Multi-pass membrane protein</topology>
    </subcellularLocation>
</comment>
<feature type="transmembrane region" description="Helical" evidence="6">
    <location>
        <begin position="106"/>
        <end position="127"/>
    </location>
</feature>
<sequence length="412" mass="43303">MTDVNEKVAGRDTTEPEARAATITSPLSFIPLTGRAANIRDWIGVAVGVWLLITAVKMISSGFKTATGDQAGELFAFADNPLVALLIGLLATALTQSSSTTTSVTVGLVAGGMPMEIAIPMLMGANLGTTMTNTLVSLGMAGEKATFRRAFAAATVHDFFNVLAVAIMLPLEMMFGILQTSAGWLAGITSGDGGVVAVVFGALGTVVSFITEPLYEVVRWVLELFSMPSVAEGIILIALGIGLILFVINKIGQLLKGLMVGKAKQVLHTAIGRGPITGIFSGMVMTVMVQSSSTTTSLAVPLAGSGAFTLRQIYPFTVGSNVGTTITALISAFAFTGVEATLAMQASYVHLLFNVFAAIIIFGLPFLRVVPPWCAELLAKYSAERKWIALVWTFGVFLVLPLIIIALTSWVF</sequence>
<keyword evidence="8" id="KW-1185">Reference proteome</keyword>
<dbReference type="OrthoDB" id="9763003at2"/>
<feature type="transmembrane region" description="Helical" evidence="6">
    <location>
        <begin position="183"/>
        <end position="210"/>
    </location>
</feature>
<evidence type="ECO:0000256" key="1">
    <source>
        <dbReference type="ARBA" id="ARBA00004651"/>
    </source>
</evidence>
<feature type="transmembrane region" description="Helical" evidence="6">
    <location>
        <begin position="230"/>
        <end position="249"/>
    </location>
</feature>
<evidence type="ECO:0000313" key="8">
    <source>
        <dbReference type="Proteomes" id="UP000431744"/>
    </source>
</evidence>
<keyword evidence="4 6" id="KW-1133">Transmembrane helix</keyword>
<comment type="caution">
    <text evidence="7">The sequence shown here is derived from an EMBL/GenBank/DDBJ whole genome shotgun (WGS) entry which is preliminary data.</text>
</comment>
<feature type="transmembrane region" description="Helical" evidence="6">
    <location>
        <begin position="42"/>
        <end position="63"/>
    </location>
</feature>
<accession>A0A6H9WAE9</accession>
<dbReference type="GO" id="GO:0005436">
    <property type="term" value="F:sodium:phosphate symporter activity"/>
    <property type="evidence" value="ECO:0007669"/>
    <property type="project" value="InterPro"/>
</dbReference>
<dbReference type="GO" id="GO:0005886">
    <property type="term" value="C:plasma membrane"/>
    <property type="evidence" value="ECO:0007669"/>
    <property type="project" value="UniProtKB-SubCell"/>
</dbReference>
<dbReference type="PANTHER" id="PTHR10010">
    <property type="entry name" value="SOLUTE CARRIER FAMILY 34 SODIUM PHOSPHATE , MEMBER 2-RELATED"/>
    <property type="match status" value="1"/>
</dbReference>
<evidence type="ECO:0000256" key="2">
    <source>
        <dbReference type="ARBA" id="ARBA00022475"/>
    </source>
</evidence>
<dbReference type="Pfam" id="PF02690">
    <property type="entry name" value="Na_Pi_cotrans"/>
    <property type="match status" value="2"/>
</dbReference>
<feature type="transmembrane region" description="Helical" evidence="6">
    <location>
        <begin position="348"/>
        <end position="367"/>
    </location>
</feature>
<proteinExistence type="predicted"/>
<dbReference type="PANTHER" id="PTHR10010:SF46">
    <property type="entry name" value="SODIUM-DEPENDENT PHOSPHATE TRANSPORT PROTEIN 2B"/>
    <property type="match status" value="1"/>
</dbReference>
<keyword evidence="3 6" id="KW-0812">Transmembrane</keyword>
<dbReference type="AlphaFoldDB" id="A0A6H9WAE9"/>
<gene>
    <name evidence="7" type="ORF">F8O04_13750</name>
</gene>
<name>A0A6H9WAE9_9MICO</name>
<dbReference type="NCBIfam" id="NF037997">
    <property type="entry name" value="Na_Pi_symport"/>
    <property type="match status" value="1"/>
</dbReference>
<feature type="transmembrane region" description="Helical" evidence="6">
    <location>
        <begin position="387"/>
        <end position="411"/>
    </location>
</feature>
<evidence type="ECO:0000256" key="3">
    <source>
        <dbReference type="ARBA" id="ARBA00022692"/>
    </source>
</evidence>
<evidence type="ECO:0000256" key="6">
    <source>
        <dbReference type="SAM" id="Phobius"/>
    </source>
</evidence>
<feature type="transmembrane region" description="Helical" evidence="6">
    <location>
        <begin position="75"/>
        <end position="94"/>
    </location>
</feature>
<feature type="transmembrane region" description="Helical" evidence="6">
    <location>
        <begin position="270"/>
        <end position="293"/>
    </location>
</feature>
<dbReference type="EMBL" id="WBJY01000004">
    <property type="protein sequence ID" value="KAB1646797.1"/>
    <property type="molecule type" value="Genomic_DNA"/>
</dbReference>
<keyword evidence="5 6" id="KW-0472">Membrane</keyword>
<evidence type="ECO:0000313" key="7">
    <source>
        <dbReference type="EMBL" id="KAB1646797.1"/>
    </source>
</evidence>
<evidence type="ECO:0000256" key="5">
    <source>
        <dbReference type="ARBA" id="ARBA00023136"/>
    </source>
</evidence>
<organism evidence="7 8">
    <name type="scientific">Pseudoclavibacter endophyticus</name>
    <dbReference type="NCBI Taxonomy" id="1778590"/>
    <lineage>
        <taxon>Bacteria</taxon>
        <taxon>Bacillati</taxon>
        <taxon>Actinomycetota</taxon>
        <taxon>Actinomycetes</taxon>
        <taxon>Micrococcales</taxon>
        <taxon>Microbacteriaceae</taxon>
        <taxon>Pseudoclavibacter</taxon>
    </lineage>
</organism>
<reference evidence="7 8" key="1">
    <citation type="submission" date="2019-09" db="EMBL/GenBank/DDBJ databases">
        <title>Phylogeny of genus Pseudoclavibacter and closely related genus.</title>
        <authorList>
            <person name="Li Y."/>
        </authorList>
    </citation>
    <scope>NUCLEOTIDE SEQUENCE [LARGE SCALE GENOMIC DNA]</scope>
    <source>
        <strain evidence="7 8">EGI 60007</strain>
    </source>
</reference>
<feature type="transmembrane region" description="Helical" evidence="6">
    <location>
        <begin position="313"/>
        <end position="336"/>
    </location>
</feature>
<protein>
    <submittedName>
        <fullName evidence="7">Na/Pi cotransporter family protein</fullName>
    </submittedName>
</protein>
<evidence type="ECO:0000256" key="4">
    <source>
        <dbReference type="ARBA" id="ARBA00022989"/>
    </source>
</evidence>
<dbReference type="Proteomes" id="UP000431744">
    <property type="component" value="Unassembled WGS sequence"/>
</dbReference>
<keyword evidence="2" id="KW-1003">Cell membrane</keyword>